<evidence type="ECO:0000313" key="2">
    <source>
        <dbReference type="EMBL" id="KAK3866038.1"/>
    </source>
</evidence>
<proteinExistence type="predicted"/>
<feature type="region of interest" description="Disordered" evidence="1">
    <location>
        <begin position="237"/>
        <end position="290"/>
    </location>
</feature>
<protein>
    <recommendedName>
        <fullName evidence="4">G-protein coupled receptors family 1 profile domain-containing protein</fullName>
    </recommendedName>
</protein>
<evidence type="ECO:0008006" key="4">
    <source>
        <dbReference type="Google" id="ProtNLM"/>
    </source>
</evidence>
<dbReference type="EMBL" id="JAWQEG010003480">
    <property type="protein sequence ID" value="KAK3866038.1"/>
    <property type="molecule type" value="Genomic_DNA"/>
</dbReference>
<feature type="compositionally biased region" description="Low complexity" evidence="1">
    <location>
        <begin position="132"/>
        <end position="153"/>
    </location>
</feature>
<sequence length="290" mass="31510">MFDRASAEQVDRRLQDALFIMAVSNSCVNPLVYGTYTINLRAELARCFRRRGHHTPLDRRSTAYRTTLSAHMAGGTTVKPTLRAQIAGKDSIATGGDRRYSPCQPRHPLLPSPLTSNKSPITPLDPSTALVSTPSPSALTATALPAPGPTAQALPPPPPPLPARNGSRCIMVEIEMDTLARNAVSPTSASNPDIASPLIHGGQHQQRHQGQPIRTTSQLFPKYNGPEHQNGVQLTSFTQHPLYPPPLLSQQNSRQPTDIPARARKLSADSGVFLEGRHRRRQQTSQAEAD</sequence>
<gene>
    <name evidence="2" type="ORF">Pcinc_028397</name>
</gene>
<dbReference type="Proteomes" id="UP001286313">
    <property type="component" value="Unassembled WGS sequence"/>
</dbReference>
<dbReference type="AlphaFoldDB" id="A0AAE1F2F1"/>
<name>A0AAE1F2F1_PETCI</name>
<feature type="region of interest" description="Disordered" evidence="1">
    <location>
        <begin position="91"/>
        <end position="158"/>
    </location>
</feature>
<accession>A0AAE1F2F1</accession>
<reference evidence="2" key="1">
    <citation type="submission" date="2023-10" db="EMBL/GenBank/DDBJ databases">
        <title>Genome assemblies of two species of porcelain crab, Petrolisthes cinctipes and Petrolisthes manimaculis (Anomura: Porcellanidae).</title>
        <authorList>
            <person name="Angst P."/>
        </authorList>
    </citation>
    <scope>NUCLEOTIDE SEQUENCE</scope>
    <source>
        <strain evidence="2">PB745_01</strain>
        <tissue evidence="2">Gill</tissue>
    </source>
</reference>
<dbReference type="SUPFAM" id="SSF81321">
    <property type="entry name" value="Family A G protein-coupled receptor-like"/>
    <property type="match status" value="1"/>
</dbReference>
<keyword evidence="3" id="KW-1185">Reference proteome</keyword>
<dbReference type="Gene3D" id="1.20.1070.10">
    <property type="entry name" value="Rhodopsin 7-helix transmembrane proteins"/>
    <property type="match status" value="1"/>
</dbReference>
<evidence type="ECO:0000313" key="3">
    <source>
        <dbReference type="Proteomes" id="UP001286313"/>
    </source>
</evidence>
<evidence type="ECO:0000256" key="1">
    <source>
        <dbReference type="SAM" id="MobiDB-lite"/>
    </source>
</evidence>
<organism evidence="2 3">
    <name type="scientific">Petrolisthes cinctipes</name>
    <name type="common">Flat porcelain crab</name>
    <dbReference type="NCBI Taxonomy" id="88211"/>
    <lineage>
        <taxon>Eukaryota</taxon>
        <taxon>Metazoa</taxon>
        <taxon>Ecdysozoa</taxon>
        <taxon>Arthropoda</taxon>
        <taxon>Crustacea</taxon>
        <taxon>Multicrustacea</taxon>
        <taxon>Malacostraca</taxon>
        <taxon>Eumalacostraca</taxon>
        <taxon>Eucarida</taxon>
        <taxon>Decapoda</taxon>
        <taxon>Pleocyemata</taxon>
        <taxon>Anomura</taxon>
        <taxon>Galatheoidea</taxon>
        <taxon>Porcellanidae</taxon>
        <taxon>Petrolisthes</taxon>
    </lineage>
</organism>
<comment type="caution">
    <text evidence="2">The sequence shown here is derived from an EMBL/GenBank/DDBJ whole genome shotgun (WGS) entry which is preliminary data.</text>
</comment>